<dbReference type="InterPro" id="IPR036390">
    <property type="entry name" value="WH_DNA-bd_sf"/>
</dbReference>
<dbReference type="FunFam" id="1.10.10.10:FF:000001">
    <property type="entry name" value="LysR family transcriptional regulator"/>
    <property type="match status" value="1"/>
</dbReference>
<reference evidence="6 7" key="1">
    <citation type="submission" date="2018-08" db="EMBL/GenBank/DDBJ databases">
        <title>Recombination of ecologically and evolutionarily significant loci maintains genetic cohesion in the Pseudomonas syringae species complex.</title>
        <authorList>
            <person name="Dillon M."/>
            <person name="Thakur S."/>
            <person name="Almeida R.N.D."/>
            <person name="Weir B.S."/>
            <person name="Guttman D.S."/>
        </authorList>
    </citation>
    <scope>NUCLEOTIDE SEQUENCE [LARGE SCALE GENOMIC DNA]</scope>
    <source>
        <strain evidence="6 7">NCPPB2445</strain>
    </source>
</reference>
<dbReference type="SUPFAM" id="SSF53850">
    <property type="entry name" value="Periplasmic binding protein-like II"/>
    <property type="match status" value="1"/>
</dbReference>
<evidence type="ECO:0000256" key="3">
    <source>
        <dbReference type="ARBA" id="ARBA00023125"/>
    </source>
</evidence>
<dbReference type="InterPro" id="IPR000847">
    <property type="entry name" value="LysR_HTH_N"/>
</dbReference>
<dbReference type="PANTHER" id="PTHR30537">
    <property type="entry name" value="HTH-TYPE TRANSCRIPTIONAL REGULATOR"/>
    <property type="match status" value="1"/>
</dbReference>
<dbReference type="Gene3D" id="1.10.10.10">
    <property type="entry name" value="Winged helix-like DNA-binding domain superfamily/Winged helix DNA-binding domain"/>
    <property type="match status" value="1"/>
</dbReference>
<comment type="similarity">
    <text evidence="1">Belongs to the LysR transcriptional regulatory family.</text>
</comment>
<keyword evidence="3" id="KW-0238">DNA-binding</keyword>
<gene>
    <name evidence="6" type="ORF">ALQ77_01593</name>
</gene>
<dbReference type="PROSITE" id="PS50931">
    <property type="entry name" value="HTH_LYSR"/>
    <property type="match status" value="1"/>
</dbReference>
<dbReference type="PANTHER" id="PTHR30537:SF5">
    <property type="entry name" value="HTH-TYPE TRANSCRIPTIONAL ACTIVATOR TTDR-RELATED"/>
    <property type="match status" value="1"/>
</dbReference>
<evidence type="ECO:0000256" key="1">
    <source>
        <dbReference type="ARBA" id="ARBA00009437"/>
    </source>
</evidence>
<protein>
    <recommendedName>
        <fullName evidence="5">HTH lysR-type domain-containing protein</fullName>
    </recommendedName>
</protein>
<dbReference type="InterPro" id="IPR005119">
    <property type="entry name" value="LysR_subst-bd"/>
</dbReference>
<dbReference type="Pfam" id="PF00126">
    <property type="entry name" value="HTH_1"/>
    <property type="match status" value="1"/>
</dbReference>
<dbReference type="CDD" id="cd08471">
    <property type="entry name" value="PBP2_CrgA_like_2"/>
    <property type="match status" value="1"/>
</dbReference>
<dbReference type="GO" id="GO:0043565">
    <property type="term" value="F:sequence-specific DNA binding"/>
    <property type="evidence" value="ECO:0007669"/>
    <property type="project" value="TreeGrafter"/>
</dbReference>
<keyword evidence="7" id="KW-1185">Reference proteome</keyword>
<dbReference type="GO" id="GO:0003700">
    <property type="term" value="F:DNA-binding transcription factor activity"/>
    <property type="evidence" value="ECO:0007669"/>
    <property type="project" value="InterPro"/>
</dbReference>
<evidence type="ECO:0000313" key="7">
    <source>
        <dbReference type="Proteomes" id="UP000270661"/>
    </source>
</evidence>
<evidence type="ECO:0000259" key="5">
    <source>
        <dbReference type="PROSITE" id="PS50931"/>
    </source>
</evidence>
<dbReference type="GO" id="GO:0006351">
    <property type="term" value="P:DNA-templated transcription"/>
    <property type="evidence" value="ECO:0007669"/>
    <property type="project" value="TreeGrafter"/>
</dbReference>
<organism evidence="6 7">
    <name type="scientific">Pseudomonas corrugata</name>
    <dbReference type="NCBI Taxonomy" id="47879"/>
    <lineage>
        <taxon>Bacteria</taxon>
        <taxon>Pseudomonadati</taxon>
        <taxon>Pseudomonadota</taxon>
        <taxon>Gammaproteobacteria</taxon>
        <taxon>Pseudomonadales</taxon>
        <taxon>Pseudomonadaceae</taxon>
        <taxon>Pseudomonas</taxon>
    </lineage>
</organism>
<accession>A0A3M3E5U3</accession>
<name>A0A3M3E5U3_9PSED</name>
<dbReference type="InterPro" id="IPR058163">
    <property type="entry name" value="LysR-type_TF_proteobact-type"/>
</dbReference>
<evidence type="ECO:0000256" key="2">
    <source>
        <dbReference type="ARBA" id="ARBA00023015"/>
    </source>
</evidence>
<comment type="caution">
    <text evidence="6">The sequence shown here is derived from an EMBL/GenBank/DDBJ whole genome shotgun (WGS) entry which is preliminary data.</text>
</comment>
<evidence type="ECO:0000256" key="4">
    <source>
        <dbReference type="ARBA" id="ARBA00023163"/>
    </source>
</evidence>
<proteinExistence type="inferred from homology"/>
<feature type="domain" description="HTH lysR-type" evidence="5">
    <location>
        <begin position="24"/>
        <end position="81"/>
    </location>
</feature>
<dbReference type="Proteomes" id="UP000270661">
    <property type="component" value="Unassembled WGS sequence"/>
</dbReference>
<dbReference type="Pfam" id="PF03466">
    <property type="entry name" value="LysR_substrate"/>
    <property type="match status" value="1"/>
</dbReference>
<dbReference type="AlphaFoldDB" id="A0A3M3E5U3"/>
<evidence type="ECO:0000313" key="6">
    <source>
        <dbReference type="EMBL" id="RMM44825.1"/>
    </source>
</evidence>
<dbReference type="EMBL" id="RBOJ01000096">
    <property type="protein sequence ID" value="RMM44825.1"/>
    <property type="molecule type" value="Genomic_DNA"/>
</dbReference>
<keyword evidence="2" id="KW-0805">Transcription regulation</keyword>
<dbReference type="SUPFAM" id="SSF46785">
    <property type="entry name" value="Winged helix' DNA-binding domain"/>
    <property type="match status" value="1"/>
</dbReference>
<dbReference type="InterPro" id="IPR036388">
    <property type="entry name" value="WH-like_DNA-bd_sf"/>
</dbReference>
<keyword evidence="4" id="KW-0804">Transcription</keyword>
<dbReference type="STRING" id="47879.AXG94_15220"/>
<sequence>MAVQHGFAVSGKLVSGFFIGGWMDRFQEMQVFIAVAQESGFSAASRRLGLSAASVTRAVAALEQRIGTPLLVRTTRNVYLSEAGQRFLEDSRRILGDLQEAEDSAAGSHAQPRGQLTITAPVLFGQLFVTPILVEYLQQYPEVVINALLLDRNVSMVEEGMDVAVRIGELPDSNQHAVRVGEVRLVVCGSPAFFARHGRPRHPQDLERLPVVASSAIGQVRSWTFVDAGQTLAVRPVPRLMVTANQAAITAASQGLGMTRVLSYQVAGEIASGGLEIVLADFELPPLPIHVLYQGGRNAPARVRSFVDFTVSALRRHPDLSG</sequence>
<dbReference type="Gene3D" id="3.40.190.290">
    <property type="match status" value="1"/>
</dbReference>